<proteinExistence type="predicted"/>
<keyword evidence="2" id="KW-1185">Reference proteome</keyword>
<accession>A0A9E5MP15</accession>
<comment type="caution">
    <text evidence="1">The sequence shown here is derived from an EMBL/GenBank/DDBJ whole genome shotgun (WGS) entry which is preliminary data.</text>
</comment>
<gene>
    <name evidence="1" type="ORF">G8770_19395</name>
</gene>
<evidence type="ECO:0000313" key="2">
    <source>
        <dbReference type="Proteomes" id="UP000787472"/>
    </source>
</evidence>
<organism evidence="1 2">
    <name type="scientific">Pseudomaricurvus hydrocarbonicus</name>
    <dbReference type="NCBI Taxonomy" id="1470433"/>
    <lineage>
        <taxon>Bacteria</taxon>
        <taxon>Pseudomonadati</taxon>
        <taxon>Pseudomonadota</taxon>
        <taxon>Gammaproteobacteria</taxon>
        <taxon>Cellvibrionales</taxon>
        <taxon>Cellvibrionaceae</taxon>
        <taxon>Pseudomaricurvus</taxon>
    </lineage>
</organism>
<name>A0A9E5MP15_9GAMM</name>
<dbReference type="EMBL" id="JAAONZ010000019">
    <property type="protein sequence ID" value="NHO67717.1"/>
    <property type="molecule type" value="Genomic_DNA"/>
</dbReference>
<dbReference type="RefSeq" id="WP_167190965.1">
    <property type="nucleotide sequence ID" value="NZ_JAAONZ010000019.1"/>
</dbReference>
<sequence length="113" mass="12976">METLDIEGWYQEAGKSRPIHIDHMQFRLSGRDHLNMEQAEEALLASEEKERFVDADLTTLDLQMTPDCGPLSDCQFRVYINSSDQRGHFHLVGHRASDHGLVYSNAMMVDQLQ</sequence>
<evidence type="ECO:0000313" key="1">
    <source>
        <dbReference type="EMBL" id="NHO67717.1"/>
    </source>
</evidence>
<dbReference type="Proteomes" id="UP000787472">
    <property type="component" value="Unassembled WGS sequence"/>
</dbReference>
<protein>
    <submittedName>
        <fullName evidence="1">Uncharacterized protein</fullName>
    </submittedName>
</protein>
<dbReference type="AlphaFoldDB" id="A0A9E5MP15"/>
<reference evidence="1" key="1">
    <citation type="submission" date="2020-03" db="EMBL/GenBank/DDBJ databases">
        <authorList>
            <person name="Guo F."/>
        </authorList>
    </citation>
    <scope>NUCLEOTIDE SEQUENCE</scope>
    <source>
        <strain evidence="1">JCM 30134</strain>
    </source>
</reference>